<dbReference type="Proteomes" id="UP000031599">
    <property type="component" value="Unassembled WGS sequence"/>
</dbReference>
<gene>
    <name evidence="2" type="ORF">DB30_00986</name>
</gene>
<evidence type="ECO:0000259" key="1">
    <source>
        <dbReference type="Pfam" id="PF02801"/>
    </source>
</evidence>
<dbReference type="Pfam" id="PF02801">
    <property type="entry name" value="Ketoacyl-synt_C"/>
    <property type="match status" value="1"/>
</dbReference>
<protein>
    <submittedName>
        <fullName evidence="2">3-oxoacyl-(Acyl-carrier-protein) synthase</fullName>
    </submittedName>
</protein>
<organism evidence="2 3">
    <name type="scientific">Enhygromyxa salina</name>
    <dbReference type="NCBI Taxonomy" id="215803"/>
    <lineage>
        <taxon>Bacteria</taxon>
        <taxon>Pseudomonadati</taxon>
        <taxon>Myxococcota</taxon>
        <taxon>Polyangia</taxon>
        <taxon>Nannocystales</taxon>
        <taxon>Nannocystaceae</taxon>
        <taxon>Enhygromyxa</taxon>
    </lineage>
</organism>
<name>A0A0C1ZP78_9BACT</name>
<dbReference type="AlphaFoldDB" id="A0A0C1ZP78"/>
<proteinExistence type="predicted"/>
<dbReference type="InterPro" id="IPR016039">
    <property type="entry name" value="Thiolase-like"/>
</dbReference>
<dbReference type="InterPro" id="IPR014031">
    <property type="entry name" value="Ketoacyl_synth_C"/>
</dbReference>
<sequence length="360" mass="38239">MIHGWGAVTPIGLDSRQTCAAIRAGVSRFEPVYQRLPLDEPRLGARIPAALGLQLTKLDWLANMGARALGECLAAESGTDPTTLLLCLPDEARWRGEFEEVDADELLASISDRVGLTRSPRSCWFEGGPAALGVALLRARELLDAGGTERVAIGGVDSLLGIVEIDRLHAFERIHGDTQPHGMYPAEGASFLLLGRAGGSIRAPVRGRILGVGLGSEPDTTLGPKHSSGEGLHQAVQAAVRDANAHEHNVAFICTNANGERYYDWELTHAHLRVYRTRRNKLPTVFAQAETGDLGAASGPLALILAANDMTLGDAPGHRCMVELGSEGSLRAACLLDPGTLESIATPGRQALAQLNPKPE</sequence>
<evidence type="ECO:0000313" key="2">
    <source>
        <dbReference type="EMBL" id="KIG12823.1"/>
    </source>
</evidence>
<dbReference type="Gene3D" id="3.40.47.10">
    <property type="match status" value="1"/>
</dbReference>
<accession>A0A0C1ZP78</accession>
<dbReference type="SUPFAM" id="SSF53901">
    <property type="entry name" value="Thiolase-like"/>
    <property type="match status" value="2"/>
</dbReference>
<feature type="domain" description="Beta-ketoacyl synthase C-terminal" evidence="1">
    <location>
        <begin position="208"/>
        <end position="311"/>
    </location>
</feature>
<comment type="caution">
    <text evidence="2">The sequence shown here is derived from an EMBL/GenBank/DDBJ whole genome shotgun (WGS) entry which is preliminary data.</text>
</comment>
<evidence type="ECO:0000313" key="3">
    <source>
        <dbReference type="Proteomes" id="UP000031599"/>
    </source>
</evidence>
<dbReference type="EMBL" id="JMCC02000117">
    <property type="protein sequence ID" value="KIG12823.1"/>
    <property type="molecule type" value="Genomic_DNA"/>
</dbReference>
<reference evidence="2 3" key="1">
    <citation type="submission" date="2014-12" db="EMBL/GenBank/DDBJ databases">
        <title>Genome assembly of Enhygromyxa salina DSM 15201.</title>
        <authorList>
            <person name="Sharma G."/>
            <person name="Subramanian S."/>
        </authorList>
    </citation>
    <scope>NUCLEOTIDE SEQUENCE [LARGE SCALE GENOMIC DNA]</scope>
    <source>
        <strain evidence="2 3">DSM 15201</strain>
    </source>
</reference>
<dbReference type="GO" id="GO:0016746">
    <property type="term" value="F:acyltransferase activity"/>
    <property type="evidence" value="ECO:0007669"/>
    <property type="project" value="InterPro"/>
</dbReference>